<reference evidence="5 6" key="1">
    <citation type="journal article" date="2019" name="Plant Biotechnol. J.">
        <title>The red bayberry genome and genetic basis of sex determination.</title>
        <authorList>
            <person name="Jia H.M."/>
            <person name="Jia H.J."/>
            <person name="Cai Q.L."/>
            <person name="Wang Y."/>
            <person name="Zhao H.B."/>
            <person name="Yang W.F."/>
            <person name="Wang G.Y."/>
            <person name="Li Y.H."/>
            <person name="Zhan D.L."/>
            <person name="Shen Y.T."/>
            <person name="Niu Q.F."/>
            <person name="Chang L."/>
            <person name="Qiu J."/>
            <person name="Zhao L."/>
            <person name="Xie H.B."/>
            <person name="Fu W.Y."/>
            <person name="Jin J."/>
            <person name="Li X.W."/>
            <person name="Jiao Y."/>
            <person name="Zhou C.C."/>
            <person name="Tu T."/>
            <person name="Chai C.Y."/>
            <person name="Gao J.L."/>
            <person name="Fan L.J."/>
            <person name="van de Weg E."/>
            <person name="Wang J.Y."/>
            <person name="Gao Z.S."/>
        </authorList>
    </citation>
    <scope>NUCLEOTIDE SEQUENCE [LARGE SCALE GENOMIC DNA]</scope>
    <source>
        <tissue evidence="5">Leaves</tissue>
    </source>
</reference>
<dbReference type="Proteomes" id="UP000516437">
    <property type="component" value="Chromosome 5"/>
</dbReference>
<organism evidence="5 6">
    <name type="scientific">Morella rubra</name>
    <name type="common">Chinese bayberry</name>
    <dbReference type="NCBI Taxonomy" id="262757"/>
    <lineage>
        <taxon>Eukaryota</taxon>
        <taxon>Viridiplantae</taxon>
        <taxon>Streptophyta</taxon>
        <taxon>Embryophyta</taxon>
        <taxon>Tracheophyta</taxon>
        <taxon>Spermatophyta</taxon>
        <taxon>Magnoliopsida</taxon>
        <taxon>eudicotyledons</taxon>
        <taxon>Gunneridae</taxon>
        <taxon>Pentapetalae</taxon>
        <taxon>rosids</taxon>
        <taxon>fabids</taxon>
        <taxon>Fagales</taxon>
        <taxon>Myricaceae</taxon>
        <taxon>Morella</taxon>
    </lineage>
</organism>
<dbReference type="InterPro" id="IPR044839">
    <property type="entry name" value="NDR1-like"/>
</dbReference>
<dbReference type="AlphaFoldDB" id="A0A6A1VKK2"/>
<proteinExistence type="predicted"/>
<evidence type="ECO:0000256" key="2">
    <source>
        <dbReference type="ARBA" id="ARBA00023136"/>
    </source>
</evidence>
<evidence type="ECO:0000256" key="4">
    <source>
        <dbReference type="SAM" id="Phobius"/>
    </source>
</evidence>
<keyword evidence="4" id="KW-1133">Transmembrane helix</keyword>
<accession>A0A6A1VKK2</accession>
<keyword evidence="6" id="KW-1185">Reference proteome</keyword>
<comment type="caution">
    <text evidence="5">The sequence shown here is derived from an EMBL/GenBank/DDBJ whole genome shotgun (WGS) entry which is preliminary data.</text>
</comment>
<comment type="subcellular location">
    <subcellularLocation>
        <location evidence="1">Membrane</location>
    </subcellularLocation>
</comment>
<dbReference type="PANTHER" id="PTHR31234:SF42">
    <property type="entry name" value="LATE EMBRYOGENESIS ABUNDANT (LEA) HYDROXYPROLINE-RICH GLYCOPROTEIN FAMILY"/>
    <property type="match status" value="1"/>
</dbReference>
<protein>
    <submittedName>
        <fullName evidence="5">Uncharacterized protein</fullName>
    </submittedName>
</protein>
<gene>
    <name evidence="5" type="ORF">CJ030_MR5G015877</name>
</gene>
<dbReference type="GO" id="GO:0098542">
    <property type="term" value="P:defense response to other organism"/>
    <property type="evidence" value="ECO:0007669"/>
    <property type="project" value="InterPro"/>
</dbReference>
<evidence type="ECO:0000313" key="5">
    <source>
        <dbReference type="EMBL" id="KAB1213135.1"/>
    </source>
</evidence>
<feature type="transmembrane region" description="Helical" evidence="4">
    <location>
        <begin position="113"/>
        <end position="142"/>
    </location>
</feature>
<evidence type="ECO:0000313" key="6">
    <source>
        <dbReference type="Proteomes" id="UP000516437"/>
    </source>
</evidence>
<feature type="region of interest" description="Disordered" evidence="3">
    <location>
        <begin position="1"/>
        <end position="106"/>
    </location>
</feature>
<evidence type="ECO:0000256" key="1">
    <source>
        <dbReference type="ARBA" id="ARBA00004370"/>
    </source>
</evidence>
<name>A0A6A1VKK2_9ROSI</name>
<keyword evidence="4" id="KW-0812">Transmembrane</keyword>
<keyword evidence="2 4" id="KW-0472">Membrane</keyword>
<dbReference type="OrthoDB" id="1924574at2759"/>
<dbReference type="GO" id="GO:0005886">
    <property type="term" value="C:plasma membrane"/>
    <property type="evidence" value="ECO:0007669"/>
    <property type="project" value="TreeGrafter"/>
</dbReference>
<feature type="compositionally biased region" description="Polar residues" evidence="3">
    <location>
        <begin position="16"/>
        <end position="27"/>
    </location>
</feature>
<dbReference type="PANTHER" id="PTHR31234">
    <property type="entry name" value="LATE EMBRYOGENESIS ABUNDANT (LEA) HYDROXYPROLINE-RICH GLYCOPROTEIN FAMILY"/>
    <property type="match status" value="1"/>
</dbReference>
<sequence>MSQQRETNPYFIRPFQPQQRIDQQSKPLSPLVRQPGHQDRNSEPVGLQKSEPLHQVQLQPHRPRVGDQPSQPSGPWAPRLQHQGQTPQPHGDRLHHQQPHGPKMPRTNRTHPFAWFAAVFCAIFWVVIIVGGLIVLIVYLVFRPRSPGFDVSTATLNAAYLDMGYLLNADVTLLANFTNPNKKVSVDYSFMYIDLYYGSTLIASQYIPPFSAAKTETKFANIHMVTSQVRLPLEESRRLQRQMENNGVILEVKGSFRARSNLGSILRYSYWLHGQCIILTASPPDGVLIRRKCKTKR</sequence>
<evidence type="ECO:0000256" key="3">
    <source>
        <dbReference type="SAM" id="MobiDB-lite"/>
    </source>
</evidence>
<dbReference type="EMBL" id="RXIC02000023">
    <property type="protein sequence ID" value="KAB1213135.1"/>
    <property type="molecule type" value="Genomic_DNA"/>
</dbReference>